<dbReference type="EMBL" id="MFAC01000029">
    <property type="protein sequence ID" value="OGD66546.1"/>
    <property type="molecule type" value="Genomic_DNA"/>
</dbReference>
<accession>A0A1F5EH58</accession>
<keyword evidence="1" id="KW-0812">Transmembrane</keyword>
<evidence type="ECO:0000313" key="2">
    <source>
        <dbReference type="EMBL" id="OGD66546.1"/>
    </source>
</evidence>
<reference evidence="2 3" key="1">
    <citation type="journal article" date="2016" name="Nat. Commun.">
        <title>Thousands of microbial genomes shed light on interconnected biogeochemical processes in an aquifer system.</title>
        <authorList>
            <person name="Anantharaman K."/>
            <person name="Brown C.T."/>
            <person name="Hug L.A."/>
            <person name="Sharon I."/>
            <person name="Castelle C.J."/>
            <person name="Probst A.J."/>
            <person name="Thomas B.C."/>
            <person name="Singh A."/>
            <person name="Wilkins M.J."/>
            <person name="Karaoz U."/>
            <person name="Brodie E.L."/>
            <person name="Williams K.H."/>
            <person name="Hubbard S.S."/>
            <person name="Banfield J.F."/>
        </authorList>
    </citation>
    <scope>NUCLEOTIDE SEQUENCE [LARGE SCALE GENOMIC DNA]</scope>
</reference>
<name>A0A1F5EH58_9BACT</name>
<sequence length="110" mass="12800">MTNKNNIKNFFKKRNKDGARGEYNISSAKQIWKIIFTTFVLLNITIAILSGYLFFQINNGEIFKTESDMSIVIDTIDRTFLHDTLSLFEEKAFRLEELEKDNVIITDPSL</sequence>
<proteinExistence type="predicted"/>
<feature type="transmembrane region" description="Helical" evidence="1">
    <location>
        <begin position="31"/>
        <end position="55"/>
    </location>
</feature>
<organism evidence="2 3">
    <name type="scientific">Candidatus Campbellbacteria bacterium RIFCSPLOWO2_02_35_12</name>
    <dbReference type="NCBI Taxonomy" id="1797580"/>
    <lineage>
        <taxon>Bacteria</taxon>
        <taxon>Candidatus Campbelliibacteriota</taxon>
    </lineage>
</organism>
<evidence type="ECO:0000256" key="1">
    <source>
        <dbReference type="SAM" id="Phobius"/>
    </source>
</evidence>
<dbReference type="Proteomes" id="UP000186029">
    <property type="component" value="Unassembled WGS sequence"/>
</dbReference>
<protein>
    <submittedName>
        <fullName evidence="2">Uncharacterized protein</fullName>
    </submittedName>
</protein>
<dbReference type="STRING" id="1797580.A2Z61_00240"/>
<dbReference type="AlphaFoldDB" id="A0A1F5EH58"/>
<comment type="caution">
    <text evidence="2">The sequence shown here is derived from an EMBL/GenBank/DDBJ whole genome shotgun (WGS) entry which is preliminary data.</text>
</comment>
<gene>
    <name evidence="2" type="ORF">A2Z61_00240</name>
</gene>
<keyword evidence="1" id="KW-0472">Membrane</keyword>
<keyword evidence="1" id="KW-1133">Transmembrane helix</keyword>
<evidence type="ECO:0000313" key="3">
    <source>
        <dbReference type="Proteomes" id="UP000186029"/>
    </source>
</evidence>